<dbReference type="GO" id="GO:0046872">
    <property type="term" value="F:metal ion binding"/>
    <property type="evidence" value="ECO:0007669"/>
    <property type="project" value="UniProtKB-KW"/>
</dbReference>
<keyword evidence="1" id="KW-0813">Transport</keyword>
<feature type="domain" description="4Fe-4S ferredoxin-type" evidence="9">
    <location>
        <begin position="92"/>
        <end position="121"/>
    </location>
</feature>
<dbReference type="AlphaFoldDB" id="A0A369MG84"/>
<proteinExistence type="predicted"/>
<dbReference type="Gene3D" id="3.30.70.20">
    <property type="match status" value="2"/>
</dbReference>
<dbReference type="PANTHER" id="PTHR43177">
    <property type="entry name" value="PROTEIN NRFC"/>
    <property type="match status" value="1"/>
</dbReference>
<sequence>MAQYAFHFDSSKCTGCKTCQVACKETYKLPVNNLYRKVLNYQGGTWELNEAGSYVPNGVFGYFVSMACNHCVDPACVANCPTGAMQKDEETGIVWTDHEVCIGCKTCQTVCPYDAPTYDDEAGYMLKCDMCKAELEAGGSKPLCVTGCPMRALDFGTREDMIAQYGEGDVEVEPLPKDTTHPNLIMNPHRDAQKSGSGTGALVNLEEEI</sequence>
<name>A0A369MG84_EGGLN</name>
<keyword evidence="5" id="KW-0249">Electron transport</keyword>
<evidence type="ECO:0000256" key="4">
    <source>
        <dbReference type="ARBA" id="ARBA00022737"/>
    </source>
</evidence>
<evidence type="ECO:0000256" key="5">
    <source>
        <dbReference type="ARBA" id="ARBA00022982"/>
    </source>
</evidence>
<dbReference type="EMBL" id="PPTU01000013">
    <property type="protein sequence ID" value="RDB69574.1"/>
    <property type="molecule type" value="Genomic_DNA"/>
</dbReference>
<feature type="region of interest" description="Disordered" evidence="8">
    <location>
        <begin position="181"/>
        <end position="209"/>
    </location>
</feature>
<dbReference type="Pfam" id="PF13247">
    <property type="entry name" value="Fer4_11"/>
    <property type="match status" value="1"/>
</dbReference>
<dbReference type="PANTHER" id="PTHR43177:SF5">
    <property type="entry name" value="ANAEROBIC DIMETHYL SULFOXIDE REDUCTASE CHAIN B-RELATED"/>
    <property type="match status" value="1"/>
</dbReference>
<dbReference type="InterPro" id="IPR050954">
    <property type="entry name" value="ET_IronSulfur_Cluster-Binding"/>
</dbReference>
<evidence type="ECO:0000256" key="2">
    <source>
        <dbReference type="ARBA" id="ARBA00022485"/>
    </source>
</evidence>
<protein>
    <submittedName>
        <fullName evidence="10">Dimethyl sulfoxide reductase subunit B</fullName>
    </submittedName>
</protein>
<dbReference type="InterPro" id="IPR017896">
    <property type="entry name" value="4Fe4S_Fe-S-bd"/>
</dbReference>
<keyword evidence="3" id="KW-0479">Metal-binding</keyword>
<dbReference type="Proteomes" id="UP000253970">
    <property type="component" value="Unassembled WGS sequence"/>
</dbReference>
<evidence type="ECO:0000256" key="7">
    <source>
        <dbReference type="ARBA" id="ARBA00023014"/>
    </source>
</evidence>
<accession>A0A369MG84</accession>
<keyword evidence="2" id="KW-0004">4Fe-4S</keyword>
<keyword evidence="6" id="KW-0408">Iron</keyword>
<feature type="domain" description="4Fe-4S ferredoxin-type" evidence="9">
    <location>
        <begin position="4"/>
        <end position="34"/>
    </location>
</feature>
<comment type="caution">
    <text evidence="10">The sequence shown here is derived from an EMBL/GenBank/DDBJ whole genome shotgun (WGS) entry which is preliminary data.</text>
</comment>
<reference evidence="10 11" key="1">
    <citation type="journal article" date="2018" name="Elife">
        <title>Discovery and characterization of a prevalent human gut bacterial enzyme sufficient for the inactivation of a family of plant toxins.</title>
        <authorList>
            <person name="Koppel N."/>
            <person name="Bisanz J.E."/>
            <person name="Pandelia M.E."/>
            <person name="Turnbaugh P.J."/>
            <person name="Balskus E.P."/>
        </authorList>
    </citation>
    <scope>NUCLEOTIDE SEQUENCE [LARGE SCALE GENOMIC DNA]</scope>
    <source>
        <strain evidence="10 11">W1 BHI 6</strain>
    </source>
</reference>
<evidence type="ECO:0000256" key="6">
    <source>
        <dbReference type="ARBA" id="ARBA00023004"/>
    </source>
</evidence>
<dbReference type="GO" id="GO:0051539">
    <property type="term" value="F:4 iron, 4 sulfur cluster binding"/>
    <property type="evidence" value="ECO:0007669"/>
    <property type="project" value="UniProtKB-KW"/>
</dbReference>
<keyword evidence="7" id="KW-0411">Iron-sulfur</keyword>
<dbReference type="RefSeq" id="WP_114534104.1">
    <property type="nucleotide sequence ID" value="NZ_JADNER010000007.1"/>
</dbReference>
<gene>
    <name evidence="10" type="ORF">C1875_09560</name>
</gene>
<dbReference type="PROSITE" id="PS00198">
    <property type="entry name" value="4FE4S_FER_1"/>
    <property type="match status" value="1"/>
</dbReference>
<evidence type="ECO:0000313" key="10">
    <source>
        <dbReference type="EMBL" id="RDB69574.1"/>
    </source>
</evidence>
<evidence type="ECO:0000256" key="1">
    <source>
        <dbReference type="ARBA" id="ARBA00022448"/>
    </source>
</evidence>
<dbReference type="SUPFAM" id="SSF54862">
    <property type="entry name" value="4Fe-4S ferredoxins"/>
    <property type="match status" value="1"/>
</dbReference>
<feature type="domain" description="4Fe-4S ferredoxin-type" evidence="9">
    <location>
        <begin position="60"/>
        <end position="90"/>
    </location>
</feature>
<organism evidence="10 11">
    <name type="scientific">Eggerthella lenta</name>
    <name type="common">Eubacterium lentum</name>
    <dbReference type="NCBI Taxonomy" id="84112"/>
    <lineage>
        <taxon>Bacteria</taxon>
        <taxon>Bacillati</taxon>
        <taxon>Actinomycetota</taxon>
        <taxon>Coriobacteriia</taxon>
        <taxon>Eggerthellales</taxon>
        <taxon>Eggerthellaceae</taxon>
        <taxon>Eggerthella</taxon>
    </lineage>
</organism>
<evidence type="ECO:0000256" key="3">
    <source>
        <dbReference type="ARBA" id="ARBA00022723"/>
    </source>
</evidence>
<dbReference type="Pfam" id="PF12797">
    <property type="entry name" value="Fer4_2"/>
    <property type="match status" value="1"/>
</dbReference>
<evidence type="ECO:0000313" key="11">
    <source>
        <dbReference type="Proteomes" id="UP000253970"/>
    </source>
</evidence>
<dbReference type="CDD" id="cd16371">
    <property type="entry name" value="DMSOR_beta_like"/>
    <property type="match status" value="1"/>
</dbReference>
<evidence type="ECO:0000256" key="8">
    <source>
        <dbReference type="SAM" id="MobiDB-lite"/>
    </source>
</evidence>
<evidence type="ECO:0000259" key="9">
    <source>
        <dbReference type="PROSITE" id="PS51379"/>
    </source>
</evidence>
<dbReference type="InterPro" id="IPR017900">
    <property type="entry name" value="4Fe4S_Fe_S_CS"/>
</dbReference>
<dbReference type="PROSITE" id="PS51379">
    <property type="entry name" value="4FE4S_FER_2"/>
    <property type="match status" value="3"/>
</dbReference>
<keyword evidence="4" id="KW-0677">Repeat</keyword>